<dbReference type="InterPro" id="IPR005644">
    <property type="entry name" value="NolW-like"/>
</dbReference>
<feature type="compositionally biased region" description="Low complexity" evidence="11">
    <location>
        <begin position="371"/>
        <end position="389"/>
    </location>
</feature>
<dbReference type="Pfam" id="PF03958">
    <property type="entry name" value="Secretin_N"/>
    <property type="match status" value="3"/>
</dbReference>
<dbReference type="PRINTS" id="PR00811">
    <property type="entry name" value="BCTERIALGSPD"/>
</dbReference>
<evidence type="ECO:0000259" key="13">
    <source>
        <dbReference type="Pfam" id="PF00263"/>
    </source>
</evidence>
<dbReference type="Proteomes" id="UP000397656">
    <property type="component" value="Plasmid pRK1-2"/>
</dbReference>
<evidence type="ECO:0000259" key="15">
    <source>
        <dbReference type="Pfam" id="PF21305"/>
    </source>
</evidence>
<sequence>MNLKCNPARACALLLALTANLPQGVLSAQVSPQPQQRVTLEFDNAEIVQVVQAIATAHGKTVLLDPRVKGSLSLSSDKPLTTAQAMRTLQSALRLQGYAMVEDGDILKVIPEADAKLQAMATVIGNANETGTRGNQVITQVFRLKQESATTLIPVLRPLITPNSVINAYANNNTIVVTDYADNVRRIADIIAAVDKGVAGGDVEVVPLRHVIASDVAVLLQRMLDPGNAATSGSATAGSASGGSGEAGLRVSVVAEPRSNTLLIRAPSTERLQQSKALVAKLDRPSSRPGNMYMVPLKNASATTLAQTLRALVAADATLSMTNSGGIAQATASSGSYPSMPPLPTGGGVGGTLGGGLSGTTTTTTGGGFGTSSMGASTGSAAPATTGGTIQADPATNSLLITASEPVYRNLRALIDELDTRRAQVYVESMIVEITSDNAAELGIQWQVQNGRLFSGTNFGSGGQNIVTLGAGAVTGGGILPSLAANVASAGGLNVGVISGKLGLNALLRALSTQQGVNILSTPNLMTLDNEEARIMVGQNLPFVTGSYAQTGSSASVTPFQTIERQDVGLTLRVRPQITDSDGVKLQIYQETSDVISAGGNNGPTTNKRALETSVMVDTGDIIVLGGLMQDSYNEGVDKVPGLGDIPLLGALFRYENKQRRKTNLMVFLRPTIVRTPDSARNVVMTRYDYMRNEGARYPSDNWFVRDDDTPQLPATSGQPDGAPLPLGNRRAVPPARPQAGGSGLSAPPPRPAGPMPDAAGEIAAPVTPNTTPVRPVTSPDDRGG</sequence>
<evidence type="ECO:0000256" key="7">
    <source>
        <dbReference type="ARBA" id="ARBA00022927"/>
    </source>
</evidence>
<evidence type="ECO:0000256" key="5">
    <source>
        <dbReference type="ARBA" id="ARBA00022692"/>
    </source>
</evidence>
<evidence type="ECO:0000256" key="10">
    <source>
        <dbReference type="RuleBase" id="RU004004"/>
    </source>
</evidence>
<keyword evidence="6 12" id="KW-0732">Signal</keyword>
<dbReference type="NCBIfam" id="TIGR02517">
    <property type="entry name" value="type_II_gspD"/>
    <property type="match status" value="1"/>
</dbReference>
<geneLocation type="plasmid" evidence="16 17">
    <name>pRK1-2</name>
</geneLocation>
<dbReference type="InterPro" id="IPR049371">
    <property type="entry name" value="GspD-like_N0"/>
</dbReference>
<organism evidence="16 17">
    <name type="scientific">Cupriavidus basilensis</name>
    <dbReference type="NCBI Taxonomy" id="68895"/>
    <lineage>
        <taxon>Bacteria</taxon>
        <taxon>Pseudomonadati</taxon>
        <taxon>Pseudomonadota</taxon>
        <taxon>Betaproteobacteria</taxon>
        <taxon>Burkholderiales</taxon>
        <taxon>Burkholderiaceae</taxon>
        <taxon>Cupriavidus</taxon>
    </lineage>
</organism>
<feature type="chain" id="PRO_5043557136" evidence="12">
    <location>
        <begin position="28"/>
        <end position="785"/>
    </location>
</feature>
<keyword evidence="16" id="KW-0614">Plasmid</keyword>
<evidence type="ECO:0000313" key="16">
    <source>
        <dbReference type="EMBL" id="QOT82182.1"/>
    </source>
</evidence>
<feature type="domain" description="NolW-like" evidence="14">
    <location>
        <begin position="139"/>
        <end position="197"/>
    </location>
</feature>
<feature type="region of interest" description="Disordered" evidence="11">
    <location>
        <begin position="332"/>
        <end position="390"/>
    </location>
</feature>
<feature type="domain" description="NolW-like" evidence="14">
    <location>
        <begin position="294"/>
        <end position="424"/>
    </location>
</feature>
<evidence type="ECO:0000313" key="17">
    <source>
        <dbReference type="Proteomes" id="UP000397656"/>
    </source>
</evidence>
<dbReference type="Pfam" id="PF00263">
    <property type="entry name" value="Secretin"/>
    <property type="match status" value="1"/>
</dbReference>
<comment type="similarity">
    <text evidence="2">Belongs to the bacterial secretin family. GSP D subfamily.</text>
</comment>
<comment type="subcellular location">
    <subcellularLocation>
        <location evidence="1 10">Cell outer membrane</location>
    </subcellularLocation>
</comment>
<dbReference type="Gene3D" id="3.30.1370.120">
    <property type="match status" value="3"/>
</dbReference>
<feature type="domain" description="Type II/III secretion system secretin-like" evidence="13">
    <location>
        <begin position="510"/>
        <end position="675"/>
    </location>
</feature>
<evidence type="ECO:0000256" key="8">
    <source>
        <dbReference type="ARBA" id="ARBA00023136"/>
    </source>
</evidence>
<dbReference type="GO" id="GO:0009279">
    <property type="term" value="C:cell outer membrane"/>
    <property type="evidence" value="ECO:0007669"/>
    <property type="project" value="UniProtKB-SubCell"/>
</dbReference>
<evidence type="ECO:0000256" key="2">
    <source>
        <dbReference type="ARBA" id="ARBA00006980"/>
    </source>
</evidence>
<dbReference type="AlphaFoldDB" id="A0A643G0A1"/>
<evidence type="ECO:0000256" key="12">
    <source>
        <dbReference type="SAM" id="SignalP"/>
    </source>
</evidence>
<reference evidence="16 17" key="1">
    <citation type="submission" date="2020-10" db="EMBL/GenBank/DDBJ databases">
        <title>Complete genome sequence of Cupriavidus basilensis CCUG 49340T.</title>
        <authorList>
            <person name="Salva-Serra F."/>
            <person name="Donoso R.A."/>
            <person name="Cho K.H."/>
            <person name="Yoo J.A."/>
            <person name="Lee K."/>
            <person name="Yoon S.-H."/>
            <person name="Perez-Pantoja D."/>
            <person name="Moore E.R.B."/>
        </authorList>
    </citation>
    <scope>NUCLEOTIDE SEQUENCE [LARGE SCALE GENOMIC DNA]</scope>
    <source>
        <strain evidence="17">CCUG 49340</strain>
        <plasmid evidence="16 17">pRK1-2</plasmid>
    </source>
</reference>
<dbReference type="InterPro" id="IPR001775">
    <property type="entry name" value="GspD/PilQ"/>
</dbReference>
<evidence type="ECO:0000256" key="11">
    <source>
        <dbReference type="SAM" id="MobiDB-lite"/>
    </source>
</evidence>
<name>A0A643G0A1_9BURK</name>
<accession>A0A643G0A1</accession>
<dbReference type="GO" id="GO:0015627">
    <property type="term" value="C:type II protein secretion system complex"/>
    <property type="evidence" value="ECO:0007669"/>
    <property type="project" value="InterPro"/>
</dbReference>
<dbReference type="PANTHER" id="PTHR30332">
    <property type="entry name" value="PROBABLE GENERAL SECRETION PATHWAY PROTEIN D"/>
    <property type="match status" value="1"/>
</dbReference>
<evidence type="ECO:0000256" key="4">
    <source>
        <dbReference type="ARBA" id="ARBA00022452"/>
    </source>
</evidence>
<keyword evidence="9" id="KW-0998">Cell outer membrane</keyword>
<feature type="signal peptide" evidence="12">
    <location>
        <begin position="1"/>
        <end position="27"/>
    </location>
</feature>
<dbReference type="InterPro" id="IPR050810">
    <property type="entry name" value="Bact_Secretion_Sys_Channel"/>
</dbReference>
<dbReference type="InterPro" id="IPR004846">
    <property type="entry name" value="T2SS/T3SS_dom"/>
</dbReference>
<protein>
    <submittedName>
        <fullName evidence="16">Type II secretion system secretin GspD</fullName>
    </submittedName>
</protein>
<dbReference type="EMBL" id="CP062806">
    <property type="protein sequence ID" value="QOT82182.1"/>
    <property type="molecule type" value="Genomic_DNA"/>
</dbReference>
<keyword evidence="7" id="KW-0653">Protein transport</keyword>
<evidence type="ECO:0000256" key="9">
    <source>
        <dbReference type="ARBA" id="ARBA00023237"/>
    </source>
</evidence>
<dbReference type="InterPro" id="IPR013356">
    <property type="entry name" value="T2SS_GspD"/>
</dbReference>
<evidence type="ECO:0000256" key="1">
    <source>
        <dbReference type="ARBA" id="ARBA00004442"/>
    </source>
</evidence>
<keyword evidence="3 10" id="KW-0813">Transport</keyword>
<proteinExistence type="inferred from homology"/>
<feature type="region of interest" description="Disordered" evidence="11">
    <location>
        <begin position="698"/>
        <end position="785"/>
    </location>
</feature>
<keyword evidence="5" id="KW-0812">Transmembrane</keyword>
<feature type="domain" description="NolW-like" evidence="14">
    <location>
        <begin position="203"/>
        <end position="287"/>
    </location>
</feature>
<evidence type="ECO:0000256" key="6">
    <source>
        <dbReference type="ARBA" id="ARBA00022729"/>
    </source>
</evidence>
<feature type="domain" description="GspD-like N0" evidence="15">
    <location>
        <begin position="40"/>
        <end position="109"/>
    </location>
</feature>
<dbReference type="Pfam" id="PF21305">
    <property type="entry name" value="type_II_gspD_N0"/>
    <property type="match status" value="1"/>
</dbReference>
<dbReference type="PANTHER" id="PTHR30332:SF24">
    <property type="entry name" value="SECRETIN GSPD-RELATED"/>
    <property type="match status" value="1"/>
</dbReference>
<dbReference type="InterPro" id="IPR038591">
    <property type="entry name" value="NolW-like_sf"/>
</dbReference>
<evidence type="ECO:0000256" key="3">
    <source>
        <dbReference type="ARBA" id="ARBA00022448"/>
    </source>
</evidence>
<keyword evidence="4" id="KW-1134">Transmembrane beta strand</keyword>
<keyword evidence="8" id="KW-0472">Membrane</keyword>
<dbReference type="GO" id="GO:0015628">
    <property type="term" value="P:protein secretion by the type II secretion system"/>
    <property type="evidence" value="ECO:0007669"/>
    <property type="project" value="InterPro"/>
</dbReference>
<gene>
    <name evidence="16" type="primary">gspD</name>
    <name evidence="16" type="ORF">F7R26_038990</name>
</gene>
<feature type="compositionally biased region" description="Gly residues" evidence="11">
    <location>
        <begin position="345"/>
        <end position="358"/>
    </location>
</feature>
<feature type="compositionally biased region" description="Low complexity" evidence="11">
    <location>
        <begin position="756"/>
        <end position="778"/>
    </location>
</feature>
<evidence type="ECO:0000259" key="14">
    <source>
        <dbReference type="Pfam" id="PF03958"/>
    </source>
</evidence>